<dbReference type="EMBL" id="JACTAM010000016">
    <property type="protein sequence ID" value="KAI2655543.1"/>
    <property type="molecule type" value="Genomic_DNA"/>
</dbReference>
<accession>A0ABQ8M126</accession>
<organism evidence="2 3">
    <name type="scientific">Labeo rohita</name>
    <name type="common">Indian major carp</name>
    <name type="synonym">Cyprinus rohita</name>
    <dbReference type="NCBI Taxonomy" id="84645"/>
    <lineage>
        <taxon>Eukaryota</taxon>
        <taxon>Metazoa</taxon>
        <taxon>Chordata</taxon>
        <taxon>Craniata</taxon>
        <taxon>Vertebrata</taxon>
        <taxon>Euteleostomi</taxon>
        <taxon>Actinopterygii</taxon>
        <taxon>Neopterygii</taxon>
        <taxon>Teleostei</taxon>
        <taxon>Ostariophysi</taxon>
        <taxon>Cypriniformes</taxon>
        <taxon>Cyprinidae</taxon>
        <taxon>Labeoninae</taxon>
        <taxon>Labeonini</taxon>
        <taxon>Labeo</taxon>
    </lineage>
</organism>
<evidence type="ECO:0000313" key="2">
    <source>
        <dbReference type="EMBL" id="KAI2655543.1"/>
    </source>
</evidence>
<proteinExistence type="predicted"/>
<evidence type="ECO:0000256" key="1">
    <source>
        <dbReference type="SAM" id="MobiDB-lite"/>
    </source>
</evidence>
<gene>
    <name evidence="2" type="ORF">H4Q32_017958</name>
</gene>
<protein>
    <submittedName>
        <fullName evidence="2">Protein PRR14L</fullName>
    </submittedName>
</protein>
<feature type="compositionally biased region" description="Pro residues" evidence="1">
    <location>
        <begin position="69"/>
        <end position="89"/>
    </location>
</feature>
<dbReference type="Proteomes" id="UP000830375">
    <property type="component" value="Unassembled WGS sequence"/>
</dbReference>
<evidence type="ECO:0000313" key="3">
    <source>
        <dbReference type="Proteomes" id="UP000830375"/>
    </source>
</evidence>
<keyword evidence="3" id="KW-1185">Reference proteome</keyword>
<comment type="caution">
    <text evidence="2">The sequence shown here is derived from an EMBL/GenBank/DDBJ whole genome shotgun (WGS) entry which is preliminary data.</text>
</comment>
<name>A0ABQ8M126_LABRO</name>
<sequence length="132" mass="13987">MPPLIPPSSELSVDPEPSVCPDLSACLAFPQTHPPSLASSTHPCLSHATQVGSPWVCQFPSTSWLEDPSSPPPASESWTPPWPSDPAAPPQLLVSSSPPSAHQLHWALVPLAPPWSVVDPPKSILCQSQLLN</sequence>
<reference evidence="2 3" key="1">
    <citation type="submission" date="2022-01" db="EMBL/GenBank/DDBJ databases">
        <title>A high-quality chromosome-level genome assembly of rohu carp, Labeo rohita.</title>
        <authorList>
            <person name="Arick M.A. II"/>
            <person name="Hsu C.-Y."/>
            <person name="Magbanua Z."/>
            <person name="Pechanova O."/>
            <person name="Grover C."/>
            <person name="Miller E."/>
            <person name="Thrash A."/>
            <person name="Ezzel L."/>
            <person name="Alam S."/>
            <person name="Benzie J."/>
            <person name="Hamilton M."/>
            <person name="Karsi A."/>
            <person name="Lawrence M.L."/>
            <person name="Peterson D.G."/>
        </authorList>
    </citation>
    <scope>NUCLEOTIDE SEQUENCE [LARGE SCALE GENOMIC DNA]</scope>
    <source>
        <strain evidence="3">BAU-BD-2019</strain>
        <tissue evidence="2">Blood</tissue>
    </source>
</reference>
<feature type="region of interest" description="Disordered" evidence="1">
    <location>
        <begin position="63"/>
        <end position="98"/>
    </location>
</feature>